<protein>
    <recommendedName>
        <fullName evidence="4">Zinc resistance-associated protein</fullName>
    </recommendedName>
</protein>
<dbReference type="eggNOG" id="COG3678">
    <property type="taxonomic scope" value="Bacteria"/>
</dbReference>
<reference evidence="2 3" key="1">
    <citation type="journal article" date="2005" name="Nucleic Acids Res.">
        <title>Genomic blueprint of Hahella chejuensis, a marine microbe producing an algicidal agent.</title>
        <authorList>
            <person name="Jeong H."/>
            <person name="Yim J.H."/>
            <person name="Lee C."/>
            <person name="Choi S.-H."/>
            <person name="Park Y.K."/>
            <person name="Yoon S.H."/>
            <person name="Hur C.-G."/>
            <person name="Kang H.-Y."/>
            <person name="Kim D."/>
            <person name="Lee H.H."/>
            <person name="Park K.H."/>
            <person name="Park S.-H."/>
            <person name="Park H.-S."/>
            <person name="Lee H.K."/>
            <person name="Oh T.K."/>
            <person name="Kim J.F."/>
        </authorList>
    </citation>
    <scope>NUCLEOTIDE SEQUENCE [LARGE SCALE GENOMIC DNA]</scope>
    <source>
        <strain evidence="2 3">KCTC 2396</strain>
    </source>
</reference>
<dbReference type="Proteomes" id="UP000000238">
    <property type="component" value="Chromosome"/>
</dbReference>
<sequence length="208" mass="23539">MIKPVLAPLNALFFTLILCLAASASGHGFFGSSASDSDCDDCGAGMMRGRHMMGSGGMFTGDDWSASNWSGYGRHSMMESRRMFGHGYMMGDGFMMGGMMDLSSPRMAGLLGLDDKQRSKIEEIQKQLGEQQWVHFQEMYKQHAAMQNLLNKDEMDDKAILEAHRAMADAHLKMLEIRLQARRKMQEALTEEQRERLHQIQDYDWGSR</sequence>
<keyword evidence="1" id="KW-0732">Signal</keyword>
<gene>
    <name evidence="2" type="ordered locus">HCH_03866</name>
</gene>
<evidence type="ECO:0000313" key="2">
    <source>
        <dbReference type="EMBL" id="ABC30593.1"/>
    </source>
</evidence>
<dbReference type="Pfam" id="PF07813">
    <property type="entry name" value="LTXXQ"/>
    <property type="match status" value="1"/>
</dbReference>
<feature type="signal peptide" evidence="1">
    <location>
        <begin position="1"/>
        <end position="24"/>
    </location>
</feature>
<evidence type="ECO:0000256" key="1">
    <source>
        <dbReference type="SAM" id="SignalP"/>
    </source>
</evidence>
<evidence type="ECO:0008006" key="4">
    <source>
        <dbReference type="Google" id="ProtNLM"/>
    </source>
</evidence>
<dbReference type="KEGG" id="hch:HCH_03866"/>
<dbReference type="GO" id="GO:0042597">
    <property type="term" value="C:periplasmic space"/>
    <property type="evidence" value="ECO:0007669"/>
    <property type="project" value="InterPro"/>
</dbReference>
<keyword evidence="3" id="KW-1185">Reference proteome</keyword>
<dbReference type="AlphaFoldDB" id="Q2SFI1"/>
<dbReference type="InterPro" id="IPR012899">
    <property type="entry name" value="LTXXQ"/>
</dbReference>
<dbReference type="HOGENOM" id="CLU_1319436_0_0_6"/>
<proteinExistence type="predicted"/>
<name>Q2SFI1_HAHCH</name>
<feature type="chain" id="PRO_5004215372" description="Zinc resistance-associated protein" evidence="1">
    <location>
        <begin position="25"/>
        <end position="208"/>
    </location>
</feature>
<dbReference type="EMBL" id="CP000155">
    <property type="protein sequence ID" value="ABC30593.1"/>
    <property type="molecule type" value="Genomic_DNA"/>
</dbReference>
<accession>Q2SFI1</accession>
<evidence type="ECO:0000313" key="3">
    <source>
        <dbReference type="Proteomes" id="UP000000238"/>
    </source>
</evidence>
<organism evidence="2 3">
    <name type="scientific">Hahella chejuensis (strain KCTC 2396)</name>
    <dbReference type="NCBI Taxonomy" id="349521"/>
    <lineage>
        <taxon>Bacteria</taxon>
        <taxon>Pseudomonadati</taxon>
        <taxon>Pseudomonadota</taxon>
        <taxon>Gammaproteobacteria</taxon>
        <taxon>Oceanospirillales</taxon>
        <taxon>Hahellaceae</taxon>
        <taxon>Hahella</taxon>
    </lineage>
</organism>
<dbReference type="Gene3D" id="1.20.120.1490">
    <property type="match status" value="1"/>
</dbReference>
<dbReference type="RefSeq" id="WP_011397660.1">
    <property type="nucleotide sequence ID" value="NC_007645.1"/>
</dbReference>
<dbReference type="OrthoDB" id="9946500at2"/>